<dbReference type="SUPFAM" id="SSF159127">
    <property type="entry name" value="HupF/HypC-like"/>
    <property type="match status" value="1"/>
</dbReference>
<comment type="similarity">
    <text evidence="1">Belongs to the HupF/HypC family.</text>
</comment>
<dbReference type="GO" id="GO:0005506">
    <property type="term" value="F:iron ion binding"/>
    <property type="evidence" value="ECO:0007669"/>
    <property type="project" value="TreeGrafter"/>
</dbReference>
<sequence>MPGRIVGPGLVDFDGVRRDVCLEFTPEARIGDYVIVHVGFAISIVDAAEAERTLAILRSIPGGLDEVSG</sequence>
<dbReference type="RefSeq" id="WP_312894268.1">
    <property type="nucleotide sequence ID" value="NZ_BAABAM010000001.1"/>
</dbReference>
<comment type="caution">
    <text evidence="2">The sequence shown here is derived from an EMBL/GenBank/DDBJ whole genome shotgun (WGS) entry which is preliminary data.</text>
</comment>
<keyword evidence="3" id="KW-1185">Reference proteome</keyword>
<dbReference type="PRINTS" id="PR00445">
    <property type="entry name" value="HUPFHYPC"/>
</dbReference>
<protein>
    <submittedName>
        <fullName evidence="2">Hydrogenase expression/formation protein HypC</fullName>
    </submittedName>
</protein>
<dbReference type="PANTHER" id="PTHR35177">
    <property type="entry name" value="HYDROGENASE MATURATION FACTOR HYBG"/>
    <property type="match status" value="1"/>
</dbReference>
<dbReference type="InterPro" id="IPR001109">
    <property type="entry name" value="Hydrogenase_HupF/HypC"/>
</dbReference>
<evidence type="ECO:0000313" key="3">
    <source>
        <dbReference type="Proteomes" id="UP000530928"/>
    </source>
</evidence>
<dbReference type="AlphaFoldDB" id="A0A7W0HNN8"/>
<dbReference type="PANTHER" id="PTHR35177:SF2">
    <property type="entry name" value="HYDROGENASE MATURATION FACTOR HYBG"/>
    <property type="match status" value="1"/>
</dbReference>
<reference evidence="2 3" key="1">
    <citation type="submission" date="2020-07" db="EMBL/GenBank/DDBJ databases">
        <title>Genomic Encyclopedia of Type Strains, Phase IV (KMG-IV): sequencing the most valuable type-strain genomes for metagenomic binning, comparative biology and taxonomic classification.</title>
        <authorList>
            <person name="Goeker M."/>
        </authorList>
    </citation>
    <scope>NUCLEOTIDE SEQUENCE [LARGE SCALE GENOMIC DNA]</scope>
    <source>
        <strain evidence="2 3">DSM 45533</strain>
    </source>
</reference>
<dbReference type="EMBL" id="JACDUR010000001">
    <property type="protein sequence ID" value="MBA2889990.1"/>
    <property type="molecule type" value="Genomic_DNA"/>
</dbReference>
<dbReference type="Gene3D" id="2.30.30.140">
    <property type="match status" value="1"/>
</dbReference>
<proteinExistence type="inferred from homology"/>
<gene>
    <name evidence="2" type="ORF">HNR30_001325</name>
</gene>
<dbReference type="NCBIfam" id="TIGR00074">
    <property type="entry name" value="hypC_hupF"/>
    <property type="match status" value="1"/>
</dbReference>
<organism evidence="2 3">
    <name type="scientific">Nonomuraea soli</name>
    <dbReference type="NCBI Taxonomy" id="1032476"/>
    <lineage>
        <taxon>Bacteria</taxon>
        <taxon>Bacillati</taxon>
        <taxon>Actinomycetota</taxon>
        <taxon>Actinomycetes</taxon>
        <taxon>Streptosporangiales</taxon>
        <taxon>Streptosporangiaceae</taxon>
        <taxon>Nonomuraea</taxon>
    </lineage>
</organism>
<dbReference type="GO" id="GO:1902670">
    <property type="term" value="F:carbon dioxide binding"/>
    <property type="evidence" value="ECO:0007669"/>
    <property type="project" value="TreeGrafter"/>
</dbReference>
<dbReference type="Proteomes" id="UP000530928">
    <property type="component" value="Unassembled WGS sequence"/>
</dbReference>
<name>A0A7W0HNN8_9ACTN</name>
<evidence type="ECO:0000313" key="2">
    <source>
        <dbReference type="EMBL" id="MBA2889990.1"/>
    </source>
</evidence>
<dbReference type="GO" id="GO:0051604">
    <property type="term" value="P:protein maturation"/>
    <property type="evidence" value="ECO:0007669"/>
    <property type="project" value="TreeGrafter"/>
</dbReference>
<dbReference type="Pfam" id="PF01455">
    <property type="entry name" value="HupF_HypC"/>
    <property type="match status" value="1"/>
</dbReference>
<evidence type="ECO:0000256" key="1">
    <source>
        <dbReference type="ARBA" id="ARBA00006018"/>
    </source>
</evidence>
<accession>A0A7W0HNN8</accession>